<evidence type="ECO:0000256" key="3">
    <source>
        <dbReference type="SAM" id="MobiDB-lite"/>
    </source>
</evidence>
<gene>
    <name evidence="7" type="ORF">FHP08_11300</name>
</gene>
<dbReference type="Pfam" id="PF25973">
    <property type="entry name" value="BSH_CzcB"/>
    <property type="match status" value="1"/>
</dbReference>
<keyword evidence="8" id="KW-1185">Reference proteome</keyword>
<proteinExistence type="inferred from homology"/>
<dbReference type="OrthoDB" id="9806939at2"/>
<dbReference type="Pfam" id="PF25954">
    <property type="entry name" value="Beta-barrel_RND_2"/>
    <property type="match status" value="1"/>
</dbReference>
<dbReference type="Proteomes" id="UP000321548">
    <property type="component" value="Unassembled WGS sequence"/>
</dbReference>
<dbReference type="Gene3D" id="2.40.30.170">
    <property type="match status" value="1"/>
</dbReference>
<evidence type="ECO:0000313" key="8">
    <source>
        <dbReference type="Proteomes" id="UP000321548"/>
    </source>
</evidence>
<dbReference type="AlphaFoldDB" id="A0A5C8NVV4"/>
<feature type="domain" description="CzcB-like barrel-sandwich hybrid" evidence="5">
    <location>
        <begin position="86"/>
        <end position="237"/>
    </location>
</feature>
<dbReference type="Gene3D" id="2.40.420.20">
    <property type="match status" value="1"/>
</dbReference>
<dbReference type="GO" id="GO:0022857">
    <property type="term" value="F:transmembrane transporter activity"/>
    <property type="evidence" value="ECO:0007669"/>
    <property type="project" value="InterPro"/>
</dbReference>
<dbReference type="PROSITE" id="PS51257">
    <property type="entry name" value="PROKAR_LIPOPROTEIN"/>
    <property type="match status" value="1"/>
</dbReference>
<evidence type="ECO:0000256" key="1">
    <source>
        <dbReference type="ARBA" id="ARBA00009477"/>
    </source>
</evidence>
<dbReference type="Pfam" id="PF25975">
    <property type="entry name" value="CzcB_C"/>
    <property type="match status" value="1"/>
</dbReference>
<dbReference type="InterPro" id="IPR051909">
    <property type="entry name" value="MFP_Cation_Efflux"/>
</dbReference>
<dbReference type="SUPFAM" id="SSF111369">
    <property type="entry name" value="HlyD-like secretion proteins"/>
    <property type="match status" value="1"/>
</dbReference>
<dbReference type="InterPro" id="IPR058649">
    <property type="entry name" value="CzcB_C"/>
</dbReference>
<dbReference type="InterPro" id="IPR058792">
    <property type="entry name" value="Beta-barrel_RND_2"/>
</dbReference>
<protein>
    <submittedName>
        <fullName evidence="7">Efflux RND transporter periplasmic adaptor subunit</fullName>
    </submittedName>
</protein>
<comment type="similarity">
    <text evidence="1">Belongs to the membrane fusion protein (MFP) (TC 8.A.1) family.</text>
</comment>
<feature type="region of interest" description="Disordered" evidence="3">
    <location>
        <begin position="29"/>
        <end position="48"/>
    </location>
</feature>
<comment type="caution">
    <text evidence="7">The sequence shown here is derived from an EMBL/GenBank/DDBJ whole genome shotgun (WGS) entry which is preliminary data.</text>
</comment>
<keyword evidence="2" id="KW-0813">Transport</keyword>
<feature type="domain" description="CzcB-like C-terminal circularly permuted SH3-like" evidence="6">
    <location>
        <begin position="322"/>
        <end position="382"/>
    </location>
</feature>
<evidence type="ECO:0000259" key="6">
    <source>
        <dbReference type="Pfam" id="PF25975"/>
    </source>
</evidence>
<dbReference type="GO" id="GO:0046914">
    <property type="term" value="F:transition metal ion binding"/>
    <property type="evidence" value="ECO:0007669"/>
    <property type="project" value="TreeGrafter"/>
</dbReference>
<evidence type="ECO:0000259" key="5">
    <source>
        <dbReference type="Pfam" id="PF25973"/>
    </source>
</evidence>
<dbReference type="InterPro" id="IPR058647">
    <property type="entry name" value="BSH_CzcB-like"/>
</dbReference>
<dbReference type="PANTHER" id="PTHR30097">
    <property type="entry name" value="CATION EFFLUX SYSTEM PROTEIN CUSB"/>
    <property type="match status" value="1"/>
</dbReference>
<dbReference type="GO" id="GO:0015679">
    <property type="term" value="P:plasma membrane copper ion transport"/>
    <property type="evidence" value="ECO:0007669"/>
    <property type="project" value="TreeGrafter"/>
</dbReference>
<dbReference type="GO" id="GO:0060003">
    <property type="term" value="P:copper ion export"/>
    <property type="evidence" value="ECO:0007669"/>
    <property type="project" value="TreeGrafter"/>
</dbReference>
<dbReference type="PANTHER" id="PTHR30097:SF4">
    <property type="entry name" value="SLR6042 PROTEIN"/>
    <property type="match status" value="1"/>
</dbReference>
<dbReference type="InterPro" id="IPR006143">
    <property type="entry name" value="RND_pump_MFP"/>
</dbReference>
<evidence type="ECO:0000259" key="4">
    <source>
        <dbReference type="Pfam" id="PF25954"/>
    </source>
</evidence>
<name>A0A5C8NVV4_9BURK</name>
<feature type="compositionally biased region" description="Low complexity" evidence="3">
    <location>
        <begin position="31"/>
        <end position="48"/>
    </location>
</feature>
<evidence type="ECO:0000313" key="7">
    <source>
        <dbReference type="EMBL" id="TXL65365.1"/>
    </source>
</evidence>
<sequence length="394" mass="41998">MHSRWIDRSLVPVVAVLALAACGGPENLQKPPAAADTASSPAAAPAPDLVQPSEGVARYLEVGQPAERVVRETLRIPGRIETNEDRTARVGAPITGRITAIHAVVGQQVRKGDLLAEISSPELSTAQLAFLKAHSSEQLAQRAAERARLLLDAGVIGAAELQRRDSELSIARAETRAARDQLRTLGLSAGSIDRLMGTGQILAAAPITATKNGTIIDRRATLGQVAAPSDELFTITDLRALWAVADVPEKDVRHVGPGQRVVLEVPSLGNREVEGQVSRVADLVDPQTRTVRVRMELANPAGDFKPAMLASMRLAGEEKRQVVVPKTALVREGNRDQVFVAESSGAFRLRPVTVGPEDGENRIVLDGLSRGETIAVAGAFHLNNERRQLANGGR</sequence>
<accession>A0A5C8NVV4</accession>
<dbReference type="GO" id="GO:0030288">
    <property type="term" value="C:outer membrane-bounded periplasmic space"/>
    <property type="evidence" value="ECO:0007669"/>
    <property type="project" value="TreeGrafter"/>
</dbReference>
<evidence type="ECO:0000256" key="2">
    <source>
        <dbReference type="ARBA" id="ARBA00022448"/>
    </source>
</evidence>
<dbReference type="NCBIfam" id="TIGR01730">
    <property type="entry name" value="RND_mfp"/>
    <property type="match status" value="1"/>
</dbReference>
<dbReference type="GO" id="GO:0016020">
    <property type="term" value="C:membrane"/>
    <property type="evidence" value="ECO:0007669"/>
    <property type="project" value="InterPro"/>
</dbReference>
<feature type="domain" description="CusB-like beta-barrel" evidence="4">
    <location>
        <begin position="241"/>
        <end position="317"/>
    </location>
</feature>
<dbReference type="RefSeq" id="WP_147704560.1">
    <property type="nucleotide sequence ID" value="NZ_VDUY01000004.1"/>
</dbReference>
<dbReference type="EMBL" id="VDUY01000004">
    <property type="protein sequence ID" value="TXL65365.1"/>
    <property type="molecule type" value="Genomic_DNA"/>
</dbReference>
<reference evidence="7 8" key="1">
    <citation type="submission" date="2019-06" db="EMBL/GenBank/DDBJ databases">
        <title>Quisquiliibacterium sp. nov., isolated from a maize field.</title>
        <authorList>
            <person name="Lin S.-Y."/>
            <person name="Tsai C.-F."/>
            <person name="Young C.-C."/>
        </authorList>
    </citation>
    <scope>NUCLEOTIDE SEQUENCE [LARGE SCALE GENOMIC DNA]</scope>
    <source>
        <strain evidence="7 8">CC-CFT501</strain>
    </source>
</reference>
<organism evidence="7 8">
    <name type="scientific">Zeimonas arvi</name>
    <dbReference type="NCBI Taxonomy" id="2498847"/>
    <lineage>
        <taxon>Bacteria</taxon>
        <taxon>Pseudomonadati</taxon>
        <taxon>Pseudomonadota</taxon>
        <taxon>Betaproteobacteria</taxon>
        <taxon>Burkholderiales</taxon>
        <taxon>Burkholderiaceae</taxon>
        <taxon>Zeimonas</taxon>
    </lineage>
</organism>
<dbReference type="Gene3D" id="2.40.50.100">
    <property type="match status" value="1"/>
</dbReference>
<dbReference type="FunFam" id="2.40.30.170:FF:000010">
    <property type="entry name" value="Efflux RND transporter periplasmic adaptor subunit"/>
    <property type="match status" value="1"/>
</dbReference>